<evidence type="ECO:0000259" key="5">
    <source>
        <dbReference type="PROSITE" id="PS50931"/>
    </source>
</evidence>
<dbReference type="AlphaFoldDB" id="A0A2S8HT99"/>
<evidence type="ECO:0000256" key="4">
    <source>
        <dbReference type="ARBA" id="ARBA00023163"/>
    </source>
</evidence>
<dbReference type="InterPro" id="IPR000847">
    <property type="entry name" value="LysR_HTH_N"/>
</dbReference>
<dbReference type="InterPro" id="IPR036390">
    <property type="entry name" value="WH_DNA-bd_sf"/>
</dbReference>
<protein>
    <submittedName>
        <fullName evidence="6">LysR family transcriptional regulator</fullName>
    </submittedName>
</protein>
<dbReference type="InterPro" id="IPR058163">
    <property type="entry name" value="LysR-type_TF_proteobact-type"/>
</dbReference>
<dbReference type="EMBL" id="PUIN01000002">
    <property type="protein sequence ID" value="PQP05776.1"/>
    <property type="molecule type" value="Genomic_DNA"/>
</dbReference>
<dbReference type="PANTHER" id="PTHR30537">
    <property type="entry name" value="HTH-TYPE TRANSCRIPTIONAL REGULATOR"/>
    <property type="match status" value="1"/>
</dbReference>
<keyword evidence="3" id="KW-0238">DNA-binding</keyword>
<dbReference type="GO" id="GO:0003700">
    <property type="term" value="F:DNA-binding transcription factor activity"/>
    <property type="evidence" value="ECO:0007669"/>
    <property type="project" value="InterPro"/>
</dbReference>
<keyword evidence="2" id="KW-0805">Transcription regulation</keyword>
<dbReference type="Gene3D" id="1.10.10.10">
    <property type="entry name" value="Winged helix-like DNA-binding domain superfamily/Winged helix DNA-binding domain"/>
    <property type="match status" value="1"/>
</dbReference>
<sequence length="320" mass="35857">MSRQLHAQTYVWLHVFSCAARHLSFTRCAEELHITPGAVSQQIRLLEERLGFRLFHRRARGVELSAQGQRLAITVNEAYGSIDAELRRLDAGMISGILRVRSIPSFLSKWLTPRLPRLQQRFPDIQLRLVAEDSSVPLHEGDFDLAIDLNDGSYPGLLSTTLLDEQIFPVCAPSLLRGRPPLHGPADLMHFPLLHDITAWRGSYEYAEWEFYLNAIGFEGADVRRGHTFNRNHLTIEAAIAGMGVAIARRTLLNDELERGTLIVPFGLAVPNHKRYVLLYAPGALSHPGVRAVHDWLVEEAGIFRDLHPLGGTADVTICD</sequence>
<dbReference type="CDD" id="cd08432">
    <property type="entry name" value="PBP2_GcdR_TrpI_HvrB_AmpR_like"/>
    <property type="match status" value="1"/>
</dbReference>
<evidence type="ECO:0000313" key="6">
    <source>
        <dbReference type="EMBL" id="PQP05776.1"/>
    </source>
</evidence>
<evidence type="ECO:0000313" key="7">
    <source>
        <dbReference type="Proteomes" id="UP000239687"/>
    </source>
</evidence>
<comment type="similarity">
    <text evidence="1">Belongs to the LysR transcriptional regulatory family.</text>
</comment>
<dbReference type="GO" id="GO:0006351">
    <property type="term" value="P:DNA-templated transcription"/>
    <property type="evidence" value="ECO:0007669"/>
    <property type="project" value="TreeGrafter"/>
</dbReference>
<comment type="caution">
    <text evidence="6">The sequence shown here is derived from an EMBL/GenBank/DDBJ whole genome shotgun (WGS) entry which is preliminary data.</text>
</comment>
<dbReference type="InterPro" id="IPR036388">
    <property type="entry name" value="WH-like_DNA-bd_sf"/>
</dbReference>
<dbReference type="PRINTS" id="PR00039">
    <property type="entry name" value="HTHLYSR"/>
</dbReference>
<keyword evidence="4" id="KW-0804">Transcription</keyword>
<dbReference type="Proteomes" id="UP000239687">
    <property type="component" value="Unassembled WGS sequence"/>
</dbReference>
<evidence type="ECO:0000256" key="1">
    <source>
        <dbReference type="ARBA" id="ARBA00009437"/>
    </source>
</evidence>
<dbReference type="PROSITE" id="PS50931">
    <property type="entry name" value="HTH_LYSR"/>
    <property type="match status" value="1"/>
</dbReference>
<dbReference type="GO" id="GO:0043565">
    <property type="term" value="F:sequence-specific DNA binding"/>
    <property type="evidence" value="ECO:0007669"/>
    <property type="project" value="TreeGrafter"/>
</dbReference>
<dbReference type="InterPro" id="IPR005119">
    <property type="entry name" value="LysR_subst-bd"/>
</dbReference>
<dbReference type="Gene3D" id="3.40.190.10">
    <property type="entry name" value="Periplasmic binding protein-like II"/>
    <property type="match status" value="2"/>
</dbReference>
<dbReference type="PANTHER" id="PTHR30537:SF74">
    <property type="entry name" value="HTH-TYPE TRANSCRIPTIONAL REGULATOR TRPI"/>
    <property type="match status" value="1"/>
</dbReference>
<dbReference type="SUPFAM" id="SSF46785">
    <property type="entry name" value="Winged helix' DNA-binding domain"/>
    <property type="match status" value="1"/>
</dbReference>
<gene>
    <name evidence="6" type="ORF">C5612_03845</name>
</gene>
<organism evidence="6 7">
    <name type="scientific">Pseudomonas frederiksbergensis</name>
    <dbReference type="NCBI Taxonomy" id="104087"/>
    <lineage>
        <taxon>Bacteria</taxon>
        <taxon>Pseudomonadati</taxon>
        <taxon>Pseudomonadota</taxon>
        <taxon>Gammaproteobacteria</taxon>
        <taxon>Pseudomonadales</taxon>
        <taxon>Pseudomonadaceae</taxon>
        <taxon>Pseudomonas</taxon>
    </lineage>
</organism>
<feature type="domain" description="HTH lysR-type" evidence="5">
    <location>
        <begin position="12"/>
        <end position="65"/>
    </location>
</feature>
<proteinExistence type="inferred from homology"/>
<reference evidence="6 7" key="1">
    <citation type="submission" date="2018-02" db="EMBL/GenBank/DDBJ databases">
        <title>Draft genome sequencing of Pseudomonas frederiksbergensis 11-D3.</title>
        <authorList>
            <person name="Zheng B.-X."/>
        </authorList>
    </citation>
    <scope>NUCLEOTIDE SEQUENCE [LARGE SCALE GENOMIC DNA]</scope>
    <source>
        <strain evidence="6 7">11-D3</strain>
    </source>
</reference>
<name>A0A2S8HT99_9PSED</name>
<evidence type="ECO:0000256" key="2">
    <source>
        <dbReference type="ARBA" id="ARBA00023015"/>
    </source>
</evidence>
<evidence type="ECO:0000256" key="3">
    <source>
        <dbReference type="ARBA" id="ARBA00023125"/>
    </source>
</evidence>
<dbReference type="RefSeq" id="WP_105340130.1">
    <property type="nucleotide sequence ID" value="NZ_PUIN01000002.1"/>
</dbReference>
<accession>A0A2S8HT99</accession>
<dbReference type="SUPFAM" id="SSF53850">
    <property type="entry name" value="Periplasmic binding protein-like II"/>
    <property type="match status" value="1"/>
</dbReference>
<dbReference type="Pfam" id="PF03466">
    <property type="entry name" value="LysR_substrate"/>
    <property type="match status" value="1"/>
</dbReference>
<dbReference type="Pfam" id="PF00126">
    <property type="entry name" value="HTH_1"/>
    <property type="match status" value="1"/>
</dbReference>